<comment type="caution">
    <text evidence="2">The sequence shown here is derived from an EMBL/GenBank/DDBJ whole genome shotgun (WGS) entry which is preliminary data.</text>
</comment>
<reference evidence="2 3" key="1">
    <citation type="journal article" date="2013" name="PLoS ONE">
        <title>Predicting the Proteins of Angomonas deanei, Strigomonas culicis and Their Respective Endosymbionts Reveals New Aspects of the Trypanosomatidae Family.</title>
        <authorList>
            <person name="Motta M.C."/>
            <person name="Martins A.C."/>
            <person name="de Souza S.S."/>
            <person name="Catta-Preta C.M."/>
            <person name="Silva R."/>
            <person name="Klein C.C."/>
            <person name="de Almeida L.G."/>
            <person name="de Lima Cunha O."/>
            <person name="Ciapina L.P."/>
            <person name="Brocchi M."/>
            <person name="Colabardini A.C."/>
            <person name="de Araujo Lima B."/>
            <person name="Machado C.R."/>
            <person name="de Almeida Soares C.M."/>
            <person name="Probst C.M."/>
            <person name="de Menezes C.B."/>
            <person name="Thompson C.E."/>
            <person name="Bartholomeu D.C."/>
            <person name="Gradia D.F."/>
            <person name="Pavoni D.P."/>
            <person name="Grisard E.C."/>
            <person name="Fantinatti-Garboggini F."/>
            <person name="Marchini F.K."/>
            <person name="Rodrigues-Luiz G.F."/>
            <person name="Wagner G."/>
            <person name="Goldman G.H."/>
            <person name="Fietto J.L."/>
            <person name="Elias M.C."/>
            <person name="Goldman M.H."/>
            <person name="Sagot M.F."/>
            <person name="Pereira M."/>
            <person name="Stoco P.H."/>
            <person name="de Mendonca-Neto R.P."/>
            <person name="Teixeira S.M."/>
            <person name="Maciel T.E."/>
            <person name="de Oliveira Mendes T.A."/>
            <person name="Urmenyi T.P."/>
            <person name="de Souza W."/>
            <person name="Schenkman S."/>
            <person name="de Vasconcelos A.T."/>
        </authorList>
    </citation>
    <scope>NUCLEOTIDE SEQUENCE [LARGE SCALE GENOMIC DNA]</scope>
</reference>
<feature type="region of interest" description="Disordered" evidence="1">
    <location>
        <begin position="246"/>
        <end position="267"/>
    </location>
</feature>
<dbReference type="EMBL" id="ATMH01010898">
    <property type="protein sequence ID" value="EPY16779.1"/>
    <property type="molecule type" value="Genomic_DNA"/>
</dbReference>
<name>S9TIQ6_9TRYP</name>
<dbReference type="AlphaFoldDB" id="S9TIQ6"/>
<gene>
    <name evidence="2" type="ORF">STCU_11003</name>
</gene>
<sequence length="267" mass="28898">MNTQVSTSPPTNAPLAELGVEPTGAPAAPFTVEVVERTTQKKRTWRLTAAGPAAEGARAGGATLQETIVQRLRDTRGLSVERVVDGLTGVPLLPCYSSAVIASLFPQLRVDVSHRVLPEKSARTGAAVSLSTPMEQHGRRELVAHSDGREASARQSSQALTWEKALRSANADHYGLHRSRATGVAAEETVRRTVVWTAWMRKRSFRCRTSQTRCRTTPLGCPPASGQWMFPLFVMCPTGTSTRASWSRSTGLVPNAAPKTPRSSIWT</sequence>
<dbReference type="Proteomes" id="UP000015354">
    <property type="component" value="Unassembled WGS sequence"/>
</dbReference>
<evidence type="ECO:0000313" key="2">
    <source>
        <dbReference type="EMBL" id="EPY16779.1"/>
    </source>
</evidence>
<organism evidence="2 3">
    <name type="scientific">Strigomonas culicis</name>
    <dbReference type="NCBI Taxonomy" id="28005"/>
    <lineage>
        <taxon>Eukaryota</taxon>
        <taxon>Discoba</taxon>
        <taxon>Euglenozoa</taxon>
        <taxon>Kinetoplastea</taxon>
        <taxon>Metakinetoplastina</taxon>
        <taxon>Trypanosomatida</taxon>
        <taxon>Trypanosomatidae</taxon>
        <taxon>Strigomonadinae</taxon>
        <taxon>Strigomonas</taxon>
    </lineage>
</organism>
<dbReference type="OrthoDB" id="10688343at2759"/>
<evidence type="ECO:0000313" key="3">
    <source>
        <dbReference type="Proteomes" id="UP000015354"/>
    </source>
</evidence>
<proteinExistence type="predicted"/>
<keyword evidence="3" id="KW-1185">Reference proteome</keyword>
<protein>
    <submittedName>
        <fullName evidence="2">Uncharacterized protein</fullName>
    </submittedName>
</protein>
<evidence type="ECO:0000256" key="1">
    <source>
        <dbReference type="SAM" id="MobiDB-lite"/>
    </source>
</evidence>
<accession>S9TIQ6</accession>